<proteinExistence type="inferred from homology"/>
<evidence type="ECO:0000256" key="5">
    <source>
        <dbReference type="ARBA" id="ARBA00022989"/>
    </source>
</evidence>
<dbReference type="GO" id="GO:0022857">
    <property type="term" value="F:transmembrane transporter activity"/>
    <property type="evidence" value="ECO:0007669"/>
    <property type="project" value="InterPro"/>
</dbReference>
<comment type="similarity">
    <text evidence="7">Belongs to the drug/metabolite transporter (DMT) superfamily. Small multidrug resistance (SMR) (TC 2.A.7.1) family. Gdx/SugE subfamily.</text>
</comment>
<dbReference type="Proteomes" id="UP000295543">
    <property type="component" value="Unassembled WGS sequence"/>
</dbReference>
<feature type="transmembrane region" description="Helical" evidence="10">
    <location>
        <begin position="59"/>
        <end position="81"/>
    </location>
</feature>
<dbReference type="InterPro" id="IPR037185">
    <property type="entry name" value="EmrE-like"/>
</dbReference>
<sequence length="106" mass="10928">MNGWLFVLAAGLAEVAGVIAMNAIKRKPSALAYARLVACFGLSFGLLSMGLKSGMSISIAYAVWVGIGTVGAVVVGILRYGESARPLRLFFVALVVAAVVGLKLVS</sequence>
<keyword evidence="4 9" id="KW-0812">Transmembrane</keyword>
<dbReference type="InterPro" id="IPR000390">
    <property type="entry name" value="Small_drug/metabolite_transptr"/>
</dbReference>
<dbReference type="PANTHER" id="PTHR30561">
    <property type="entry name" value="SMR FAMILY PROTON-DEPENDENT DRUG EFFLUX TRANSPORTER SUGE"/>
    <property type="match status" value="1"/>
</dbReference>
<evidence type="ECO:0000256" key="3">
    <source>
        <dbReference type="ARBA" id="ARBA00022475"/>
    </source>
</evidence>
<evidence type="ECO:0000256" key="4">
    <source>
        <dbReference type="ARBA" id="ARBA00022692"/>
    </source>
</evidence>
<keyword evidence="6 10" id="KW-0472">Membrane</keyword>
<protein>
    <recommendedName>
        <fullName evidence="8">Guanidinium exporter</fullName>
    </recommendedName>
</protein>
<dbReference type="InterPro" id="IPR045324">
    <property type="entry name" value="Small_multidrug_res"/>
</dbReference>
<accession>A0A4R5UBI7</accession>
<evidence type="ECO:0000256" key="2">
    <source>
        <dbReference type="ARBA" id="ARBA00022448"/>
    </source>
</evidence>
<keyword evidence="5 10" id="KW-1133">Transmembrane helix</keyword>
<keyword evidence="12" id="KW-1185">Reference proteome</keyword>
<dbReference type="AlphaFoldDB" id="A0A4R5UBI7"/>
<reference evidence="11 12" key="1">
    <citation type="submission" date="2019-03" db="EMBL/GenBank/DDBJ databases">
        <title>Luteimonas zhaokaii sp.nov., isolated from the rectal contents of Plateau pika in Yushu, Qinghai Province, China.</title>
        <authorList>
            <person name="Zhang G."/>
        </authorList>
    </citation>
    <scope>NUCLEOTIDE SEQUENCE [LARGE SCALE GENOMIC DNA]</scope>
    <source>
        <strain evidence="11 12">THG-MD21</strain>
    </source>
</reference>
<name>A0A4R5UBI7_9GAMM</name>
<comment type="caution">
    <text evidence="11">The sequence shown here is derived from an EMBL/GenBank/DDBJ whole genome shotgun (WGS) entry which is preliminary data.</text>
</comment>
<evidence type="ECO:0000313" key="12">
    <source>
        <dbReference type="Proteomes" id="UP000295543"/>
    </source>
</evidence>
<dbReference type="Gene3D" id="1.10.3730.20">
    <property type="match status" value="1"/>
</dbReference>
<gene>
    <name evidence="11" type="ORF">E2F49_00365</name>
</gene>
<dbReference type="GO" id="GO:0005886">
    <property type="term" value="C:plasma membrane"/>
    <property type="evidence" value="ECO:0007669"/>
    <property type="project" value="UniProtKB-SubCell"/>
</dbReference>
<evidence type="ECO:0000256" key="9">
    <source>
        <dbReference type="RuleBase" id="RU003942"/>
    </source>
</evidence>
<organism evidence="11 12">
    <name type="scientific">Luteimonas terrae</name>
    <dbReference type="NCBI Taxonomy" id="1530191"/>
    <lineage>
        <taxon>Bacteria</taxon>
        <taxon>Pseudomonadati</taxon>
        <taxon>Pseudomonadota</taxon>
        <taxon>Gammaproteobacteria</taxon>
        <taxon>Lysobacterales</taxon>
        <taxon>Lysobacteraceae</taxon>
        <taxon>Luteimonas</taxon>
    </lineage>
</organism>
<feature type="transmembrane region" description="Helical" evidence="10">
    <location>
        <begin position="30"/>
        <end position="47"/>
    </location>
</feature>
<feature type="transmembrane region" description="Helical" evidence="10">
    <location>
        <begin position="87"/>
        <end position="105"/>
    </location>
</feature>
<evidence type="ECO:0000256" key="7">
    <source>
        <dbReference type="ARBA" id="ARBA00038151"/>
    </source>
</evidence>
<evidence type="ECO:0000313" key="11">
    <source>
        <dbReference type="EMBL" id="TDK32569.1"/>
    </source>
</evidence>
<evidence type="ECO:0000256" key="1">
    <source>
        <dbReference type="ARBA" id="ARBA00004651"/>
    </source>
</evidence>
<evidence type="ECO:0000256" key="10">
    <source>
        <dbReference type="SAM" id="Phobius"/>
    </source>
</evidence>
<dbReference type="Pfam" id="PF00893">
    <property type="entry name" value="Multi_Drug_Res"/>
    <property type="match status" value="1"/>
</dbReference>
<evidence type="ECO:0000256" key="6">
    <source>
        <dbReference type="ARBA" id="ARBA00023136"/>
    </source>
</evidence>
<dbReference type="SUPFAM" id="SSF103481">
    <property type="entry name" value="Multidrug resistance efflux transporter EmrE"/>
    <property type="match status" value="1"/>
</dbReference>
<comment type="subcellular location">
    <subcellularLocation>
        <location evidence="1 9">Cell membrane</location>
        <topology evidence="1 9">Multi-pass membrane protein</topology>
    </subcellularLocation>
</comment>
<dbReference type="RefSeq" id="WP_082387374.1">
    <property type="nucleotide sequence ID" value="NZ_SMTG01000002.1"/>
</dbReference>
<dbReference type="PANTHER" id="PTHR30561:SF0">
    <property type="entry name" value="GUANIDINIUM EXPORTER"/>
    <property type="match status" value="1"/>
</dbReference>
<keyword evidence="3" id="KW-1003">Cell membrane</keyword>
<keyword evidence="2" id="KW-0813">Transport</keyword>
<evidence type="ECO:0000256" key="8">
    <source>
        <dbReference type="ARBA" id="ARBA00039168"/>
    </source>
</evidence>
<dbReference type="EMBL" id="SMTG01000002">
    <property type="protein sequence ID" value="TDK32569.1"/>
    <property type="molecule type" value="Genomic_DNA"/>
</dbReference>